<evidence type="ECO:0000313" key="6">
    <source>
        <dbReference type="Proteomes" id="UP000516305"/>
    </source>
</evidence>
<evidence type="ECO:0000259" key="4">
    <source>
        <dbReference type="PROSITE" id="PS50296"/>
    </source>
</evidence>
<dbReference type="InterPro" id="IPR050318">
    <property type="entry name" value="DENR/SUI1_TIF"/>
</dbReference>
<dbReference type="Pfam" id="PF01253">
    <property type="entry name" value="SUI1"/>
    <property type="match status" value="1"/>
</dbReference>
<keyword evidence="6" id="KW-1185">Reference proteome</keyword>
<evidence type="ECO:0000313" key="5">
    <source>
        <dbReference type="EMBL" id="QNR23588.1"/>
    </source>
</evidence>
<dbReference type="SUPFAM" id="SSF55159">
    <property type="entry name" value="eIF1-like"/>
    <property type="match status" value="1"/>
</dbReference>
<evidence type="ECO:0000256" key="2">
    <source>
        <dbReference type="ARBA" id="ARBA00022845"/>
    </source>
</evidence>
<protein>
    <submittedName>
        <fullName evidence="5">Translation initiation factor</fullName>
    </submittedName>
</protein>
<dbReference type="PANTHER" id="PTHR12789:SF0">
    <property type="entry name" value="DENSITY-REGULATED PROTEIN"/>
    <property type="match status" value="1"/>
</dbReference>
<keyword evidence="2" id="KW-0810">Translation regulation</keyword>
<dbReference type="RefSeq" id="WP_210758121.1">
    <property type="nucleotide sequence ID" value="NZ_CP060139.1"/>
</dbReference>
<dbReference type="GO" id="GO:0006417">
    <property type="term" value="P:regulation of translation"/>
    <property type="evidence" value="ECO:0007669"/>
    <property type="project" value="UniProtKB-KW"/>
</dbReference>
<dbReference type="InterPro" id="IPR036877">
    <property type="entry name" value="SUI1_dom_sf"/>
</dbReference>
<dbReference type="GO" id="GO:0001731">
    <property type="term" value="P:formation of translation preinitiation complex"/>
    <property type="evidence" value="ECO:0007669"/>
    <property type="project" value="TreeGrafter"/>
</dbReference>
<dbReference type="InterPro" id="IPR005872">
    <property type="entry name" value="SUI1_arc_bac"/>
</dbReference>
<dbReference type="PANTHER" id="PTHR12789">
    <property type="entry name" value="DENSITY-REGULATED PROTEIN HOMOLOG"/>
    <property type="match status" value="1"/>
</dbReference>
<dbReference type="PROSITE" id="PS50296">
    <property type="entry name" value="SUI1"/>
    <property type="match status" value="1"/>
</dbReference>
<dbReference type="CDD" id="cd11567">
    <property type="entry name" value="YciH_like"/>
    <property type="match status" value="1"/>
</dbReference>
<feature type="domain" description="SUI1" evidence="4">
    <location>
        <begin position="50"/>
        <end position="110"/>
    </location>
</feature>
<dbReference type="GO" id="GO:0003729">
    <property type="term" value="F:mRNA binding"/>
    <property type="evidence" value="ECO:0007669"/>
    <property type="project" value="TreeGrafter"/>
</dbReference>
<dbReference type="AlphaFoldDB" id="A0A7H0VCZ0"/>
<dbReference type="Proteomes" id="UP000516305">
    <property type="component" value="Chromosome"/>
</dbReference>
<dbReference type="InterPro" id="IPR001950">
    <property type="entry name" value="SUI1"/>
</dbReference>
<organism evidence="5 6">
    <name type="scientific">Croceimicrobium hydrocarbonivorans</name>
    <dbReference type="NCBI Taxonomy" id="2761580"/>
    <lineage>
        <taxon>Bacteria</taxon>
        <taxon>Pseudomonadati</taxon>
        <taxon>Bacteroidota</taxon>
        <taxon>Flavobacteriia</taxon>
        <taxon>Flavobacteriales</taxon>
        <taxon>Owenweeksiaceae</taxon>
        <taxon>Croceimicrobium</taxon>
    </lineage>
</organism>
<proteinExistence type="inferred from homology"/>
<gene>
    <name evidence="5" type="ORF">H4K34_14565</name>
</gene>
<dbReference type="EMBL" id="CP060139">
    <property type="protein sequence ID" value="QNR23588.1"/>
    <property type="molecule type" value="Genomic_DNA"/>
</dbReference>
<evidence type="ECO:0000256" key="3">
    <source>
        <dbReference type="ARBA" id="ARBA00022917"/>
    </source>
</evidence>
<accession>A0A7H0VCZ0</accession>
<dbReference type="Gene3D" id="3.30.780.10">
    <property type="entry name" value="SUI1-like domain"/>
    <property type="match status" value="1"/>
</dbReference>
<name>A0A7H0VCZ0_9FLAO</name>
<dbReference type="PIRSF" id="PIRSF037511">
    <property type="entry name" value="Transl_init_SUI1_pro"/>
    <property type="match status" value="1"/>
</dbReference>
<keyword evidence="3" id="KW-0648">Protein biosynthesis</keyword>
<keyword evidence="5" id="KW-0396">Initiation factor</keyword>
<reference evidence="5 6" key="1">
    <citation type="submission" date="2020-08" db="EMBL/GenBank/DDBJ databases">
        <title>Croceimicrobium hydrocarbonivorans gen. nov., sp. nov., a novel marine bacterium isolated from a bacterial consortium that degrades polyethylene terephthalate.</title>
        <authorList>
            <person name="Liu R."/>
        </authorList>
    </citation>
    <scope>NUCLEOTIDE SEQUENCE [LARGE SCALE GENOMIC DNA]</scope>
    <source>
        <strain evidence="5 6">A20-9</strain>
    </source>
</reference>
<dbReference type="KEGG" id="chyd:H4K34_14565"/>
<dbReference type="GO" id="GO:0002188">
    <property type="term" value="P:translation reinitiation"/>
    <property type="evidence" value="ECO:0007669"/>
    <property type="project" value="TreeGrafter"/>
</dbReference>
<dbReference type="GO" id="GO:0003743">
    <property type="term" value="F:translation initiation factor activity"/>
    <property type="evidence" value="ECO:0007669"/>
    <property type="project" value="UniProtKB-KW"/>
</dbReference>
<sequence length="118" mass="12702">MAKKQSNSLEDLGSMVFSTGNSGFQGFDEEDEIEEIQAGDQLLEVHLEKKGRGGKTAVVIKGFEGSDEALKDLAKAVKGHCATGGSVKDGEIIIQGDMRPKILEYLQKQGYKTKRVGG</sequence>
<comment type="similarity">
    <text evidence="1">Belongs to the SUI1 family.</text>
</comment>
<evidence type="ECO:0000256" key="1">
    <source>
        <dbReference type="ARBA" id="ARBA00005422"/>
    </source>
</evidence>